<dbReference type="AlphaFoldDB" id="A0AAD4H899"/>
<organism evidence="2 3">
    <name type="scientific">Linnemannia exigua</name>
    <dbReference type="NCBI Taxonomy" id="604196"/>
    <lineage>
        <taxon>Eukaryota</taxon>
        <taxon>Fungi</taxon>
        <taxon>Fungi incertae sedis</taxon>
        <taxon>Mucoromycota</taxon>
        <taxon>Mortierellomycotina</taxon>
        <taxon>Mortierellomycetes</taxon>
        <taxon>Mortierellales</taxon>
        <taxon>Mortierellaceae</taxon>
        <taxon>Linnemannia</taxon>
    </lineage>
</organism>
<dbReference type="Proteomes" id="UP001194580">
    <property type="component" value="Unassembled WGS sequence"/>
</dbReference>
<reference evidence="2" key="1">
    <citation type="journal article" date="2020" name="Fungal Divers.">
        <title>Resolving the Mortierellaceae phylogeny through synthesis of multi-gene phylogenetics and phylogenomics.</title>
        <authorList>
            <person name="Vandepol N."/>
            <person name="Liber J."/>
            <person name="Desiro A."/>
            <person name="Na H."/>
            <person name="Kennedy M."/>
            <person name="Barry K."/>
            <person name="Grigoriev I.V."/>
            <person name="Miller A.N."/>
            <person name="O'Donnell K."/>
            <person name="Stajich J.E."/>
            <person name="Bonito G."/>
        </authorList>
    </citation>
    <scope>NUCLEOTIDE SEQUENCE</scope>
    <source>
        <strain evidence="2">NRRL 28262</strain>
    </source>
</reference>
<sequence length="388" mass="42912">MKAFALASILLATTLSLTTHAAPSPDSSLTNDDTALLKLVVKYDEDAAAVLVAKYDAAFTGNSAPKLSRSVSRAGTASSFVTPFCVGVASNPVRNQVFANKLTCDQNGWKTLYIFTAFADPDPYQGFNETCVAYALNPTRSLLFNNTLTCNKGEWKTDFHFYQSGCLPSQSDVNCVRRQSTTLMWQNYNPHRIVMYPWYPGNLRGWKDAITVRYLVQWRYAKEEEWKSLTDVMAIHATLHSRTTITATTDDPTRRCLRNLFQMYPWGSITTAITYPGNTHPAFPNAAARDACSHLANTTSFVIDPQFQDGYASVNAVIGSKIYASVTMPLNKSFNRQLVPLAFEESLRTKFPIPIGSVVTRPDAIVAMVQKKFIVMGGPEAYNGAADI</sequence>
<gene>
    <name evidence="2" type="ORF">BGZ95_003441</name>
</gene>
<proteinExistence type="predicted"/>
<feature type="signal peptide" evidence="1">
    <location>
        <begin position="1"/>
        <end position="21"/>
    </location>
</feature>
<accession>A0AAD4H899</accession>
<keyword evidence="3" id="KW-1185">Reference proteome</keyword>
<evidence type="ECO:0000313" key="2">
    <source>
        <dbReference type="EMBL" id="KAG0278660.1"/>
    </source>
</evidence>
<keyword evidence="1" id="KW-0732">Signal</keyword>
<evidence type="ECO:0000256" key="1">
    <source>
        <dbReference type="SAM" id="SignalP"/>
    </source>
</evidence>
<comment type="caution">
    <text evidence="2">The sequence shown here is derived from an EMBL/GenBank/DDBJ whole genome shotgun (WGS) entry which is preliminary data.</text>
</comment>
<evidence type="ECO:0000313" key="3">
    <source>
        <dbReference type="Proteomes" id="UP001194580"/>
    </source>
</evidence>
<name>A0AAD4H899_9FUNG</name>
<dbReference type="EMBL" id="JAAAIL010000179">
    <property type="protein sequence ID" value="KAG0278660.1"/>
    <property type="molecule type" value="Genomic_DNA"/>
</dbReference>
<feature type="chain" id="PRO_5041982723" evidence="1">
    <location>
        <begin position="22"/>
        <end position="388"/>
    </location>
</feature>
<protein>
    <submittedName>
        <fullName evidence="2">Uncharacterized protein</fullName>
    </submittedName>
</protein>